<name>A0A150WHT2_BDEBC</name>
<evidence type="ECO:0000256" key="4">
    <source>
        <dbReference type="ARBA" id="ARBA00012744"/>
    </source>
</evidence>
<feature type="domain" description="Fibronectin type III-like" evidence="11">
    <location>
        <begin position="643"/>
        <end position="712"/>
    </location>
</feature>
<evidence type="ECO:0000256" key="3">
    <source>
        <dbReference type="ARBA" id="ARBA00005336"/>
    </source>
</evidence>
<dbReference type="FunFam" id="3.40.50.1700:FF:000004">
    <property type="entry name" value="Periplasmic beta-glucosidase"/>
    <property type="match status" value="1"/>
</dbReference>
<sequence>MKKMTFEEKVGQLSQIAAGAAITGTSKEADFITDLKKGRVGSFMNVSGTEKTRELQKIAIENTRLKIPLIFGYDVIHGHKTIFPISLAMSCSWDLKAIENSSRIGSVEAAADGVHWVFAPAVDISRDPRWGRVFEGVGEDPWWGSKVAVAQVKGIQGASPDAVDTTLACVKHFAAYGAPTAGREYAAVNVSKRSLLETYLPTYKAAIEAGAATVMTAFNDVDGVPATGNKWLFTDLLRKQWKFKGFVVSDFTAVRELIKHGVAANESEAANLAFNAGVDMEMIGGTYLNYFKKLVKEKKIKMSTIDTSVRRVLEAKYRLGLFADPYRYNDLDRANSVHLSKSHREAARDVARRSMVLLKNDNQVLPLKRGGTIALIGPLIHDKRNILGNWSLQGDSRDTVSVAAGFTALAGKNTKILMAKGCNLLNDEELLIKMNRDGDEIEHDTRSPEAMLKEAVDIAKKSDVIVLTLGESAHMSGEAASRTSIRIPEHQQNLLKALKATGKPVVVILFNGRPLCLELENSIANALLEAWWPGTEAGHALADVLFGDYNPSGHLVSTFPRNEGQIPIFYEELPCGRPNNPEDKYTSKYIDSPNDPLFPFGWGLSYTKFDYGDIKLSSKTLKWGKKLSVSIPVSNVGKYDGEEVVQLYIRDLVASVSRPVKQLRGVEKIFLKKGETKTVKFELTMNDLSFYNQDYKWVAEPGEFQVFVGTNSQDVKEASFNLTR</sequence>
<comment type="similarity">
    <text evidence="3 10">Belongs to the glycosyl hydrolase 3 family.</text>
</comment>
<evidence type="ECO:0000256" key="5">
    <source>
        <dbReference type="ARBA" id="ARBA00022729"/>
    </source>
</evidence>
<comment type="catalytic activity">
    <reaction evidence="1">
        <text>Hydrolysis of terminal, non-reducing beta-D-glucosyl residues with release of beta-D-glucose.</text>
        <dbReference type="EC" id="3.2.1.21"/>
    </reaction>
</comment>
<dbReference type="InterPro" id="IPR019800">
    <property type="entry name" value="Glyco_hydro_3_AS"/>
</dbReference>
<dbReference type="SUPFAM" id="SSF51445">
    <property type="entry name" value="(Trans)glycosidases"/>
    <property type="match status" value="1"/>
</dbReference>
<dbReference type="SMART" id="SM01217">
    <property type="entry name" value="Fn3_like"/>
    <property type="match status" value="1"/>
</dbReference>
<gene>
    <name evidence="12" type="ORF">AZI86_15880</name>
</gene>
<reference evidence="12 13" key="1">
    <citation type="submission" date="2016-03" db="EMBL/GenBank/DDBJ databases">
        <authorList>
            <person name="Ploux O."/>
        </authorList>
    </citation>
    <scope>NUCLEOTIDE SEQUENCE [LARGE SCALE GENOMIC DNA]</scope>
    <source>
        <strain evidence="12 13">R0</strain>
    </source>
</reference>
<dbReference type="InterPro" id="IPR017853">
    <property type="entry name" value="GH"/>
</dbReference>
<dbReference type="Gene3D" id="3.40.50.1700">
    <property type="entry name" value="Glycoside hydrolase family 3 C-terminal domain"/>
    <property type="match status" value="1"/>
</dbReference>
<dbReference type="AlphaFoldDB" id="A0A150WHT2"/>
<dbReference type="FunFam" id="3.20.20.300:FF:000005">
    <property type="entry name" value="Periplasmic beta-glucosidase"/>
    <property type="match status" value="1"/>
</dbReference>
<dbReference type="EMBL" id="LUKE01000004">
    <property type="protein sequence ID" value="KYG63242.1"/>
    <property type="molecule type" value="Genomic_DNA"/>
</dbReference>
<evidence type="ECO:0000313" key="13">
    <source>
        <dbReference type="Proteomes" id="UP000075320"/>
    </source>
</evidence>
<dbReference type="InterPro" id="IPR036881">
    <property type="entry name" value="Glyco_hydro_3_C_sf"/>
</dbReference>
<comment type="subcellular location">
    <subcellularLocation>
        <location evidence="2">Periplasm</location>
    </subcellularLocation>
</comment>
<dbReference type="PRINTS" id="PR00133">
    <property type="entry name" value="GLHYDRLASE3"/>
</dbReference>
<dbReference type="Pfam" id="PF00933">
    <property type="entry name" value="Glyco_hydro_3"/>
    <property type="match status" value="1"/>
</dbReference>
<keyword evidence="7 10" id="KW-0378">Hydrolase</keyword>
<dbReference type="Pfam" id="PF01915">
    <property type="entry name" value="Glyco_hydro_3_C"/>
    <property type="match status" value="1"/>
</dbReference>
<dbReference type="InterPro" id="IPR013783">
    <property type="entry name" value="Ig-like_fold"/>
</dbReference>
<dbReference type="Proteomes" id="UP000075320">
    <property type="component" value="Unassembled WGS sequence"/>
</dbReference>
<dbReference type="InterPro" id="IPR002772">
    <property type="entry name" value="Glyco_hydro_3_C"/>
</dbReference>
<comment type="caution">
    <text evidence="12">The sequence shown here is derived from an EMBL/GenBank/DDBJ whole genome shotgun (WGS) entry which is preliminary data.</text>
</comment>
<keyword evidence="13" id="KW-1185">Reference proteome</keyword>
<keyword evidence="8 10" id="KW-0326">Glycosidase</keyword>
<dbReference type="PANTHER" id="PTHR30620">
    <property type="entry name" value="PERIPLASMIC BETA-GLUCOSIDASE-RELATED"/>
    <property type="match status" value="1"/>
</dbReference>
<evidence type="ECO:0000256" key="9">
    <source>
        <dbReference type="ARBA" id="ARBA00067498"/>
    </source>
</evidence>
<protein>
    <recommendedName>
        <fullName evidence="9">Periplasmic beta-glucosidase</fullName>
        <ecNumber evidence="4">3.2.1.21</ecNumber>
    </recommendedName>
</protein>
<dbReference type="Gene3D" id="3.20.20.300">
    <property type="entry name" value="Glycoside hydrolase, family 3, N-terminal domain"/>
    <property type="match status" value="1"/>
</dbReference>
<dbReference type="InterPro" id="IPR026891">
    <property type="entry name" value="Fn3-like"/>
</dbReference>
<proteinExistence type="inferred from homology"/>
<dbReference type="SUPFAM" id="SSF52279">
    <property type="entry name" value="Beta-D-glucan exohydrolase, C-terminal domain"/>
    <property type="match status" value="1"/>
</dbReference>
<evidence type="ECO:0000259" key="11">
    <source>
        <dbReference type="SMART" id="SM01217"/>
    </source>
</evidence>
<dbReference type="GO" id="GO:0042597">
    <property type="term" value="C:periplasmic space"/>
    <property type="evidence" value="ECO:0007669"/>
    <property type="project" value="UniProtKB-SubCell"/>
</dbReference>
<organism evidence="12 13">
    <name type="scientific">Bdellovibrio bacteriovorus</name>
    <dbReference type="NCBI Taxonomy" id="959"/>
    <lineage>
        <taxon>Bacteria</taxon>
        <taxon>Pseudomonadati</taxon>
        <taxon>Bdellovibrionota</taxon>
        <taxon>Bdellovibrionia</taxon>
        <taxon>Bdellovibrionales</taxon>
        <taxon>Pseudobdellovibrionaceae</taxon>
        <taxon>Bdellovibrio</taxon>
    </lineage>
</organism>
<dbReference type="InterPro" id="IPR051915">
    <property type="entry name" value="Cellulose_Degrad_GH3"/>
</dbReference>
<evidence type="ECO:0000256" key="2">
    <source>
        <dbReference type="ARBA" id="ARBA00004418"/>
    </source>
</evidence>
<dbReference type="GO" id="GO:0009251">
    <property type="term" value="P:glucan catabolic process"/>
    <property type="evidence" value="ECO:0007669"/>
    <property type="project" value="TreeGrafter"/>
</dbReference>
<dbReference type="InterPro" id="IPR001764">
    <property type="entry name" value="Glyco_hydro_3_N"/>
</dbReference>
<evidence type="ECO:0000256" key="6">
    <source>
        <dbReference type="ARBA" id="ARBA00022764"/>
    </source>
</evidence>
<dbReference type="Pfam" id="PF14310">
    <property type="entry name" value="Fn3-like"/>
    <property type="match status" value="1"/>
</dbReference>
<dbReference type="PANTHER" id="PTHR30620:SF16">
    <property type="entry name" value="LYSOSOMAL BETA GLUCOSIDASE"/>
    <property type="match status" value="1"/>
</dbReference>
<evidence type="ECO:0000256" key="1">
    <source>
        <dbReference type="ARBA" id="ARBA00000448"/>
    </source>
</evidence>
<evidence type="ECO:0000256" key="10">
    <source>
        <dbReference type="RuleBase" id="RU361161"/>
    </source>
</evidence>
<dbReference type="FunFam" id="2.60.40.10:FF:000495">
    <property type="entry name" value="Periplasmic beta-glucosidase"/>
    <property type="match status" value="1"/>
</dbReference>
<evidence type="ECO:0000256" key="7">
    <source>
        <dbReference type="ARBA" id="ARBA00022801"/>
    </source>
</evidence>
<dbReference type="InterPro" id="IPR036962">
    <property type="entry name" value="Glyco_hydro_3_N_sf"/>
</dbReference>
<dbReference type="NCBIfam" id="NF011678">
    <property type="entry name" value="PRK15098.1"/>
    <property type="match status" value="1"/>
</dbReference>
<dbReference type="GO" id="GO:0008422">
    <property type="term" value="F:beta-glucosidase activity"/>
    <property type="evidence" value="ECO:0007669"/>
    <property type="project" value="UniProtKB-EC"/>
</dbReference>
<dbReference type="PROSITE" id="PS00775">
    <property type="entry name" value="GLYCOSYL_HYDROL_F3"/>
    <property type="match status" value="1"/>
</dbReference>
<dbReference type="Gene3D" id="2.60.40.10">
    <property type="entry name" value="Immunoglobulins"/>
    <property type="match status" value="1"/>
</dbReference>
<dbReference type="EC" id="3.2.1.21" evidence="4"/>
<accession>A0A150WHT2</accession>
<keyword evidence="5" id="KW-0732">Signal</keyword>
<keyword evidence="6" id="KW-0574">Periplasm</keyword>
<evidence type="ECO:0000313" key="12">
    <source>
        <dbReference type="EMBL" id="KYG63242.1"/>
    </source>
</evidence>
<evidence type="ECO:0000256" key="8">
    <source>
        <dbReference type="ARBA" id="ARBA00023295"/>
    </source>
</evidence>